<dbReference type="Gene3D" id="3.20.20.140">
    <property type="entry name" value="Metal-dependent hydrolases"/>
    <property type="match status" value="1"/>
</dbReference>
<keyword evidence="12" id="KW-1185">Reference proteome</keyword>
<keyword evidence="6" id="KW-0378">Hydrolase</keyword>
<dbReference type="GO" id="GO:0046103">
    <property type="term" value="P:inosine biosynthetic process"/>
    <property type="evidence" value="ECO:0007669"/>
    <property type="project" value="TreeGrafter"/>
</dbReference>
<evidence type="ECO:0000313" key="12">
    <source>
        <dbReference type="Proteomes" id="UP000221165"/>
    </source>
</evidence>
<evidence type="ECO:0000256" key="4">
    <source>
        <dbReference type="ARBA" id="ARBA00022723"/>
    </source>
</evidence>
<gene>
    <name evidence="11" type="ORF">CSUI_000279</name>
</gene>
<comment type="caution">
    <text evidence="11">The sequence shown here is derived from an EMBL/GenBank/DDBJ whole genome shotgun (WGS) entry which is preliminary data.</text>
</comment>
<evidence type="ECO:0000256" key="7">
    <source>
        <dbReference type="ARBA" id="ARBA00022833"/>
    </source>
</evidence>
<dbReference type="GO" id="GO:0009117">
    <property type="term" value="P:nucleotide metabolic process"/>
    <property type="evidence" value="ECO:0007669"/>
    <property type="project" value="UniProtKB-KW"/>
</dbReference>
<organism evidence="11 12">
    <name type="scientific">Cystoisospora suis</name>
    <dbReference type="NCBI Taxonomy" id="483139"/>
    <lineage>
        <taxon>Eukaryota</taxon>
        <taxon>Sar</taxon>
        <taxon>Alveolata</taxon>
        <taxon>Apicomplexa</taxon>
        <taxon>Conoidasida</taxon>
        <taxon>Coccidia</taxon>
        <taxon>Eucoccidiorida</taxon>
        <taxon>Eimeriorina</taxon>
        <taxon>Sarcocystidae</taxon>
        <taxon>Cystoisospora</taxon>
    </lineage>
</organism>
<feature type="non-terminal residue" evidence="11">
    <location>
        <position position="1"/>
    </location>
</feature>
<dbReference type="PANTHER" id="PTHR11409:SF42">
    <property type="entry name" value="ADENOSINE DEAMINASE-LIKE PROTEIN"/>
    <property type="match status" value="1"/>
</dbReference>
<dbReference type="RefSeq" id="XP_067927519.1">
    <property type="nucleotide sequence ID" value="XM_068060513.1"/>
</dbReference>
<evidence type="ECO:0000256" key="2">
    <source>
        <dbReference type="ARBA" id="ARBA00005058"/>
    </source>
</evidence>
<accession>A0A2C6LHL8</accession>
<dbReference type="UniPathway" id="UPA00606"/>
<comment type="similarity">
    <text evidence="3">Belongs to the metallo-dependent hydrolases superfamily. Adenosine and AMP deaminases family.</text>
</comment>
<dbReference type="GO" id="GO:0004000">
    <property type="term" value="F:adenosine deaminase activity"/>
    <property type="evidence" value="ECO:0007669"/>
    <property type="project" value="TreeGrafter"/>
</dbReference>
<sequence>SLEQIVCTPKVELHAHLFGSIRVSVLQQIKERSLDREEKASSQSLAKAEQDASRIKGRCIGIGDAFQYFSAVYELVRTRDDIVFALEEVLADFHRDNVVYLELRTTLKTIPEEGIDPAGYVALLVEKLHAAGRQYPMVVRLILSIDRASLTDAERARVEVTRVLDLAELYPDWIVGVDIAGDPRKGDILPALALLKKEVLAADGRLHGKLKITIHTAEIEGQEEETKAILALKPHRIGHGCYLTDSQRAETLQENAVVELCPTSNLRTLNLKGFEDHHFAYYYAQKAHCTGVCICTDDIGLFDTSLSEELYCAARAFNLSMSDIVCMQKAALRAAFCTTALLHLLGGPDVR</sequence>
<evidence type="ECO:0000313" key="11">
    <source>
        <dbReference type="EMBL" id="PHJ25873.1"/>
    </source>
</evidence>
<evidence type="ECO:0000256" key="9">
    <source>
        <dbReference type="ARBA" id="ARBA00048787"/>
    </source>
</evidence>
<comment type="pathway">
    <text evidence="2">Purine metabolism; purine nucleoside salvage.</text>
</comment>
<evidence type="ECO:0000256" key="3">
    <source>
        <dbReference type="ARBA" id="ARBA00006676"/>
    </source>
</evidence>
<keyword evidence="4" id="KW-0479">Metal-binding</keyword>
<comment type="catalytic activity">
    <reaction evidence="9">
        <text>N(6)-methyl-AMP + H2O + H(+) = IMP + methylamine</text>
        <dbReference type="Rhea" id="RHEA:16001"/>
        <dbReference type="ChEBI" id="CHEBI:15377"/>
        <dbReference type="ChEBI" id="CHEBI:15378"/>
        <dbReference type="ChEBI" id="CHEBI:58053"/>
        <dbReference type="ChEBI" id="CHEBI:59338"/>
        <dbReference type="ChEBI" id="CHEBI:144842"/>
    </reaction>
    <physiologicalReaction direction="left-to-right" evidence="9">
        <dbReference type="Rhea" id="RHEA:16002"/>
    </physiologicalReaction>
</comment>
<dbReference type="GeneID" id="94423724"/>
<keyword evidence="5" id="KW-0660">Purine salvage</keyword>
<dbReference type="GO" id="GO:0006166">
    <property type="term" value="P:purine ribonucleoside salvage"/>
    <property type="evidence" value="ECO:0007669"/>
    <property type="project" value="UniProtKB-KW"/>
</dbReference>
<comment type="cofactor">
    <cofactor evidence="1">
        <name>Zn(2+)</name>
        <dbReference type="ChEBI" id="CHEBI:29105"/>
    </cofactor>
</comment>
<dbReference type="GO" id="GO:0006154">
    <property type="term" value="P:adenosine catabolic process"/>
    <property type="evidence" value="ECO:0007669"/>
    <property type="project" value="TreeGrafter"/>
</dbReference>
<evidence type="ECO:0000256" key="8">
    <source>
        <dbReference type="ARBA" id="ARBA00023080"/>
    </source>
</evidence>
<evidence type="ECO:0000256" key="5">
    <source>
        <dbReference type="ARBA" id="ARBA00022726"/>
    </source>
</evidence>
<dbReference type="VEuPathDB" id="ToxoDB:CSUI_000279"/>
<feature type="domain" description="Adenosine deaminase" evidence="10">
    <location>
        <begin position="9"/>
        <end position="338"/>
    </location>
</feature>
<dbReference type="InterPro" id="IPR006330">
    <property type="entry name" value="Ado/ade_deaminase"/>
</dbReference>
<evidence type="ECO:0000256" key="1">
    <source>
        <dbReference type="ARBA" id="ARBA00001947"/>
    </source>
</evidence>
<name>A0A2C6LHL8_9APIC</name>
<dbReference type="EMBL" id="MIGC01000114">
    <property type="protein sequence ID" value="PHJ25873.1"/>
    <property type="molecule type" value="Genomic_DNA"/>
</dbReference>
<dbReference type="AlphaFoldDB" id="A0A2C6LHL8"/>
<proteinExistence type="inferred from homology"/>
<protein>
    <submittedName>
        <fullName evidence="11">Adenosine amp deaminase domain-containing protein</fullName>
    </submittedName>
</protein>
<dbReference type="InterPro" id="IPR001365">
    <property type="entry name" value="A_deaminase_dom"/>
</dbReference>
<dbReference type="OrthoDB" id="272271at2759"/>
<reference evidence="11 12" key="1">
    <citation type="journal article" date="2017" name="Int. J. Parasitol.">
        <title>The genome of the protozoan parasite Cystoisospora suis and a reverse vaccinology approach to identify vaccine candidates.</title>
        <authorList>
            <person name="Palmieri N."/>
            <person name="Shrestha A."/>
            <person name="Ruttkowski B."/>
            <person name="Beck T."/>
            <person name="Vogl C."/>
            <person name="Tomley F."/>
            <person name="Blake D.P."/>
            <person name="Joachim A."/>
        </authorList>
    </citation>
    <scope>NUCLEOTIDE SEQUENCE [LARGE SCALE GENOMIC DNA]</scope>
    <source>
        <strain evidence="11 12">Wien I</strain>
    </source>
</reference>
<keyword evidence="8" id="KW-0546">Nucleotide metabolism</keyword>
<dbReference type="InterPro" id="IPR032466">
    <property type="entry name" value="Metal_Hydrolase"/>
</dbReference>
<dbReference type="PANTHER" id="PTHR11409">
    <property type="entry name" value="ADENOSINE DEAMINASE"/>
    <property type="match status" value="1"/>
</dbReference>
<keyword evidence="7" id="KW-0862">Zinc</keyword>
<dbReference type="Proteomes" id="UP000221165">
    <property type="component" value="Unassembled WGS sequence"/>
</dbReference>
<dbReference type="GO" id="GO:0046872">
    <property type="term" value="F:metal ion binding"/>
    <property type="evidence" value="ECO:0007669"/>
    <property type="project" value="UniProtKB-KW"/>
</dbReference>
<evidence type="ECO:0000256" key="6">
    <source>
        <dbReference type="ARBA" id="ARBA00022801"/>
    </source>
</evidence>
<evidence type="ECO:0000259" key="10">
    <source>
        <dbReference type="Pfam" id="PF00962"/>
    </source>
</evidence>
<dbReference type="Pfam" id="PF00962">
    <property type="entry name" value="A_deaminase"/>
    <property type="match status" value="1"/>
</dbReference>
<dbReference type="SUPFAM" id="SSF51556">
    <property type="entry name" value="Metallo-dependent hydrolases"/>
    <property type="match status" value="1"/>
</dbReference>